<evidence type="ECO:0000256" key="1">
    <source>
        <dbReference type="HAMAP-Rule" id="MF_02088"/>
    </source>
</evidence>
<dbReference type="PANTHER" id="PTHR34300">
    <property type="entry name" value="QUEUOSINE PRECURSOR TRANSPORTER-RELATED"/>
    <property type="match status" value="1"/>
</dbReference>
<feature type="transmembrane region" description="Helical" evidence="1">
    <location>
        <begin position="37"/>
        <end position="60"/>
    </location>
</feature>
<proteinExistence type="inferred from homology"/>
<keyword evidence="1" id="KW-1003">Cell membrane</keyword>
<dbReference type="PANTHER" id="PTHR34300:SF2">
    <property type="entry name" value="QUEUOSINE PRECURSOR TRANSPORTER-RELATED"/>
    <property type="match status" value="1"/>
</dbReference>
<evidence type="ECO:0000313" key="2">
    <source>
        <dbReference type="EMBL" id="MCA9380047.1"/>
    </source>
</evidence>
<dbReference type="AlphaFoldDB" id="A0A955I7K1"/>
<feature type="transmembrane region" description="Helical" evidence="1">
    <location>
        <begin position="72"/>
        <end position="93"/>
    </location>
</feature>
<protein>
    <recommendedName>
        <fullName evidence="1">Probable queuosine precursor transporter</fullName>
        <shortName evidence="1">Q precursor transporter</shortName>
    </recommendedName>
</protein>
<feature type="transmembrane region" description="Helical" evidence="1">
    <location>
        <begin position="153"/>
        <end position="172"/>
    </location>
</feature>
<keyword evidence="1" id="KW-0813">Transport</keyword>
<comment type="similarity">
    <text evidence="1">Belongs to the vitamin uptake transporter (VUT/ECF) (TC 2.A.88) family. Q precursor transporter subfamily.</text>
</comment>
<evidence type="ECO:0000313" key="3">
    <source>
        <dbReference type="Proteomes" id="UP000745577"/>
    </source>
</evidence>
<gene>
    <name evidence="2" type="ORF">KC675_02600</name>
</gene>
<reference evidence="2" key="1">
    <citation type="submission" date="2020-04" db="EMBL/GenBank/DDBJ databases">
        <authorList>
            <person name="Zhang T."/>
        </authorList>
    </citation>
    <scope>NUCLEOTIDE SEQUENCE</scope>
    <source>
        <strain evidence="2">HKST-UBA15</strain>
    </source>
</reference>
<organism evidence="2 3">
    <name type="scientific">Candidatus Dojkabacteria bacterium</name>
    <dbReference type="NCBI Taxonomy" id="2099670"/>
    <lineage>
        <taxon>Bacteria</taxon>
        <taxon>Candidatus Dojkabacteria</taxon>
    </lineage>
</organism>
<comment type="subcellular location">
    <subcellularLocation>
        <location evidence="1">Cell membrane</location>
        <topology evidence="1">Multi-pass membrane protein</topology>
    </subcellularLocation>
</comment>
<keyword evidence="1" id="KW-0472">Membrane</keyword>
<comment type="function">
    <text evidence="1">Involved in the import of queuosine (Q) precursors, required for Q precursor salvage.</text>
</comment>
<sequence length="219" mass="25068">MFFNKINKMDLLVAFYITCLALAEITGVKTFPLVNLFGYQLNASVAIFLIPILFTINDVVIEVHGKERARSIVRSGLITIFFIMVFSLFATWLNPSHRSEAIESAYDTIFSKSARISAASLTAFTLAEFLDIQIFSKIREKMGKSKLWLRNNISNFIAQFVDTVVFMVLAFYSLNVDFGENAVFLFSLILPYWLLKCFMSIIETPFVYLGIKWLRNSNE</sequence>
<reference evidence="2" key="2">
    <citation type="journal article" date="2021" name="Microbiome">
        <title>Successional dynamics and alternative stable states in a saline activated sludge microbial community over 9 years.</title>
        <authorList>
            <person name="Wang Y."/>
            <person name="Ye J."/>
            <person name="Ju F."/>
            <person name="Liu L."/>
            <person name="Boyd J.A."/>
            <person name="Deng Y."/>
            <person name="Parks D.H."/>
            <person name="Jiang X."/>
            <person name="Yin X."/>
            <person name="Woodcroft B.J."/>
            <person name="Tyson G.W."/>
            <person name="Hugenholtz P."/>
            <person name="Polz M.F."/>
            <person name="Zhang T."/>
        </authorList>
    </citation>
    <scope>NUCLEOTIDE SEQUENCE</scope>
    <source>
        <strain evidence="2">HKST-UBA15</strain>
    </source>
</reference>
<dbReference type="GO" id="GO:0005886">
    <property type="term" value="C:plasma membrane"/>
    <property type="evidence" value="ECO:0007669"/>
    <property type="project" value="UniProtKB-SubCell"/>
</dbReference>
<name>A0A955I7K1_9BACT</name>
<accession>A0A955I7K1</accession>
<keyword evidence="1" id="KW-0812">Transmembrane</keyword>
<dbReference type="HAMAP" id="MF_02088">
    <property type="entry name" value="Q_prec_transport"/>
    <property type="match status" value="1"/>
</dbReference>
<dbReference type="EMBL" id="JAGQLL010000025">
    <property type="protein sequence ID" value="MCA9380047.1"/>
    <property type="molecule type" value="Genomic_DNA"/>
</dbReference>
<dbReference type="NCBIfam" id="TIGR00697">
    <property type="entry name" value="queuosine precursor transporter"/>
    <property type="match status" value="1"/>
</dbReference>
<feature type="transmembrane region" description="Helical" evidence="1">
    <location>
        <begin position="113"/>
        <end position="132"/>
    </location>
</feature>
<keyword evidence="1" id="KW-1133">Transmembrane helix</keyword>
<feature type="transmembrane region" description="Helical" evidence="1">
    <location>
        <begin position="192"/>
        <end position="211"/>
    </location>
</feature>
<comment type="caution">
    <text evidence="2">The sequence shown here is derived from an EMBL/GenBank/DDBJ whole genome shotgun (WGS) entry which is preliminary data.</text>
</comment>
<dbReference type="GO" id="GO:0022857">
    <property type="term" value="F:transmembrane transporter activity"/>
    <property type="evidence" value="ECO:0007669"/>
    <property type="project" value="UniProtKB-UniRule"/>
</dbReference>
<dbReference type="InterPro" id="IPR003744">
    <property type="entry name" value="YhhQ"/>
</dbReference>
<dbReference type="Proteomes" id="UP000745577">
    <property type="component" value="Unassembled WGS sequence"/>
</dbReference>
<dbReference type="Pfam" id="PF02592">
    <property type="entry name" value="Vut_1"/>
    <property type="match status" value="1"/>
</dbReference>